<proteinExistence type="predicted"/>
<keyword evidence="4" id="KW-1185">Reference proteome</keyword>
<sequence length="87" mass="9218">MKNLKALKCSAILILLVLMPVAGCAENSNRESKRGPQGPPPEAIDACKDKQEGDSVTFTGRRGESLKATCKAMQGILAAVPEGHVRN</sequence>
<name>A0A1M7YB98_9BACT</name>
<feature type="signal peptide" evidence="2">
    <location>
        <begin position="1"/>
        <end position="24"/>
    </location>
</feature>
<dbReference type="AlphaFoldDB" id="A0A1M7YB98"/>
<dbReference type="Proteomes" id="UP000184603">
    <property type="component" value="Unassembled WGS sequence"/>
</dbReference>
<organism evidence="3 4">
    <name type="scientific">Desulfopila aestuarii DSM 18488</name>
    <dbReference type="NCBI Taxonomy" id="1121416"/>
    <lineage>
        <taxon>Bacteria</taxon>
        <taxon>Pseudomonadati</taxon>
        <taxon>Thermodesulfobacteriota</taxon>
        <taxon>Desulfobulbia</taxon>
        <taxon>Desulfobulbales</taxon>
        <taxon>Desulfocapsaceae</taxon>
        <taxon>Desulfopila</taxon>
    </lineage>
</organism>
<dbReference type="STRING" id="1121416.SAMN02745220_03163"/>
<evidence type="ECO:0000313" key="3">
    <source>
        <dbReference type="EMBL" id="SHO49924.1"/>
    </source>
</evidence>
<accession>A0A1M7YB98</accession>
<gene>
    <name evidence="3" type="ORF">SAMN02745220_03163</name>
</gene>
<dbReference type="RefSeq" id="WP_200802399.1">
    <property type="nucleotide sequence ID" value="NZ_FRFE01000016.1"/>
</dbReference>
<evidence type="ECO:0008006" key="5">
    <source>
        <dbReference type="Google" id="ProtNLM"/>
    </source>
</evidence>
<evidence type="ECO:0000313" key="4">
    <source>
        <dbReference type="Proteomes" id="UP000184603"/>
    </source>
</evidence>
<feature type="region of interest" description="Disordered" evidence="1">
    <location>
        <begin position="26"/>
        <end position="60"/>
    </location>
</feature>
<protein>
    <recommendedName>
        <fullName evidence="5">Secreted protein</fullName>
    </recommendedName>
</protein>
<dbReference type="EMBL" id="FRFE01000016">
    <property type="protein sequence ID" value="SHO49924.1"/>
    <property type="molecule type" value="Genomic_DNA"/>
</dbReference>
<keyword evidence="2" id="KW-0732">Signal</keyword>
<evidence type="ECO:0000256" key="2">
    <source>
        <dbReference type="SAM" id="SignalP"/>
    </source>
</evidence>
<feature type="chain" id="PRO_5012364908" description="Secreted protein" evidence="2">
    <location>
        <begin position="25"/>
        <end position="87"/>
    </location>
</feature>
<evidence type="ECO:0000256" key="1">
    <source>
        <dbReference type="SAM" id="MobiDB-lite"/>
    </source>
</evidence>
<reference evidence="3 4" key="1">
    <citation type="submission" date="2016-12" db="EMBL/GenBank/DDBJ databases">
        <authorList>
            <person name="Song W.-J."/>
            <person name="Kurnit D.M."/>
        </authorList>
    </citation>
    <scope>NUCLEOTIDE SEQUENCE [LARGE SCALE GENOMIC DNA]</scope>
    <source>
        <strain evidence="3 4">DSM 18488</strain>
    </source>
</reference>